<name>A0A515EUQ9_9BURK</name>
<dbReference type="Proteomes" id="UP000317365">
    <property type="component" value="Chromosome"/>
</dbReference>
<dbReference type="EMBL" id="CP036282">
    <property type="protein sequence ID" value="QDL56406.1"/>
    <property type="molecule type" value="Genomic_DNA"/>
</dbReference>
<protein>
    <submittedName>
        <fullName evidence="1">Uncharacterized protein</fullName>
    </submittedName>
</protein>
<reference evidence="2" key="2">
    <citation type="journal article" date="2020" name="Int. J. Syst. Evol. Microbiol.">
        <title>Genomic insights into a novel species Rhodoferax aquaticus sp. nov., isolated from freshwater.</title>
        <authorList>
            <person name="Li T."/>
            <person name="Zhuo Y."/>
            <person name="Jin C.Z."/>
            <person name="Wu X."/>
            <person name="Ko S.R."/>
            <person name="Jin F.J."/>
            <person name="Ahn C.Y."/>
            <person name="Oh H.M."/>
            <person name="Lee H.G."/>
            <person name="Jin L."/>
        </authorList>
    </citation>
    <scope>NUCLEOTIDE SEQUENCE [LARGE SCALE GENOMIC DNA]</scope>
    <source>
        <strain evidence="2">Gr-4</strain>
    </source>
</reference>
<organism evidence="1 2">
    <name type="scientific">Rhodoferax aquaticus</name>
    <dbReference type="NCBI Taxonomy" id="2527691"/>
    <lineage>
        <taxon>Bacteria</taxon>
        <taxon>Pseudomonadati</taxon>
        <taxon>Pseudomonadota</taxon>
        <taxon>Betaproteobacteria</taxon>
        <taxon>Burkholderiales</taxon>
        <taxon>Comamonadaceae</taxon>
        <taxon>Rhodoferax</taxon>
    </lineage>
</organism>
<dbReference type="RefSeq" id="WP_142813841.1">
    <property type="nucleotide sequence ID" value="NZ_CP036282.1"/>
</dbReference>
<proteinExistence type="predicted"/>
<evidence type="ECO:0000313" key="1">
    <source>
        <dbReference type="EMBL" id="QDL56406.1"/>
    </source>
</evidence>
<keyword evidence="2" id="KW-1185">Reference proteome</keyword>
<gene>
    <name evidence="1" type="ORF">EXZ61_20850</name>
</gene>
<evidence type="ECO:0000313" key="2">
    <source>
        <dbReference type="Proteomes" id="UP000317365"/>
    </source>
</evidence>
<sequence length="252" mass="28041">MARLSARSNPTGLREIDRSKVTLAISDIGNRQAFSLERLDLSKTEFKERLKVVVIARAGNTSARFELGTTDSFSREPHAIANLDLSHPLRFRILLHEEGSPKLVGSVENLRARDESQSESLLPMESAHLGERVWRLLITDDGPILQFNSVVFPSAAGAENFLPFSSLVLPEALRQVMQKIAEDPADLDDDDSPWHPWAKWLDAIGASRPPSFDDAEKSSNWCDDVVDRFCTRSRFATTLQANLLKGASSDQN</sequence>
<accession>A0A515EUQ9</accession>
<dbReference type="KEGG" id="rhg:EXZ61_20850"/>
<dbReference type="AlphaFoldDB" id="A0A515EUQ9"/>
<reference evidence="2" key="1">
    <citation type="submission" date="2019-02" db="EMBL/GenBank/DDBJ databases">
        <title>Complete genome sequence of Rhodoferax sp. Gr-4.</title>
        <authorList>
            <person name="Jin L."/>
        </authorList>
    </citation>
    <scope>NUCLEOTIDE SEQUENCE [LARGE SCALE GENOMIC DNA]</scope>
    <source>
        <strain evidence="2">Gr-4</strain>
    </source>
</reference>